<dbReference type="EMBL" id="JBHUMV010000006">
    <property type="protein sequence ID" value="MFD2755035.1"/>
    <property type="molecule type" value="Genomic_DNA"/>
</dbReference>
<protein>
    <submittedName>
        <fullName evidence="1">LamG-like jellyroll fold domain-containing protein</fullName>
    </submittedName>
</protein>
<dbReference type="SUPFAM" id="SSF49899">
    <property type="entry name" value="Concanavalin A-like lectins/glucanases"/>
    <property type="match status" value="1"/>
</dbReference>
<sequence>MPVYRLCGIDARDGDLDLNDLQLWAQGVRVDAGAVLTCSLAPMAGSVGNLVDGDPATGCRWAAADVRAPGFWIQIDVASSNVDQWYFGGQLVPARIAVQMPGGGTYNIWPEIVSGGAWFRNTLLLQSILDATPVGAWALDDPSTTQPDLVGTRNGTRAGGVIKSQRITEGTNGAFDPAATGLISIPAGTMDAGAFSVVFDIATSTGANLVIAEHGNDNRGWSIQTAGPENSTVGAVPGQLLCLANYGSFGGLTVTNTIVGDGQTHRVVFTVGATGVRRVYIDGIPDLGRDTGGTGRPAYNTTSVHVGSRNGNYGLPAGSLLSAFAVFSRELTAAEAIAVSGDPRVTRKRAMQSDTSLRLLSETSPLPQGLQNMARHRTAKLLDAECGGQGRIYGTVARKNTPTNVPLSRRVRLHRSVDGYLARETWSKADGSYEFRDISTRYEWDVIAWDHELQEYSAIANNQRAEVIA</sequence>
<evidence type="ECO:0000313" key="2">
    <source>
        <dbReference type="Proteomes" id="UP001597463"/>
    </source>
</evidence>
<dbReference type="Gene3D" id="2.60.120.200">
    <property type="match status" value="1"/>
</dbReference>
<accession>A0ABW5URF7</accession>
<keyword evidence="2" id="KW-1185">Reference proteome</keyword>
<dbReference type="Proteomes" id="UP001597463">
    <property type="component" value="Unassembled WGS sequence"/>
</dbReference>
<dbReference type="InterPro" id="IPR013320">
    <property type="entry name" value="ConA-like_dom_sf"/>
</dbReference>
<organism evidence="1 2">
    <name type="scientific">Comamonas terrae</name>
    <dbReference type="NCBI Taxonomy" id="673548"/>
    <lineage>
        <taxon>Bacteria</taxon>
        <taxon>Pseudomonadati</taxon>
        <taxon>Pseudomonadota</taxon>
        <taxon>Betaproteobacteria</taxon>
        <taxon>Burkholderiales</taxon>
        <taxon>Comamonadaceae</taxon>
        <taxon>Comamonas</taxon>
    </lineage>
</organism>
<evidence type="ECO:0000313" key="1">
    <source>
        <dbReference type="EMBL" id="MFD2755035.1"/>
    </source>
</evidence>
<proteinExistence type="predicted"/>
<name>A0ABW5URF7_9BURK</name>
<dbReference type="Pfam" id="PF13385">
    <property type="entry name" value="Laminin_G_3"/>
    <property type="match status" value="1"/>
</dbReference>
<reference evidence="2" key="1">
    <citation type="journal article" date="2019" name="Int. J. Syst. Evol. Microbiol.">
        <title>The Global Catalogue of Microorganisms (GCM) 10K type strain sequencing project: providing services to taxonomists for standard genome sequencing and annotation.</title>
        <authorList>
            <consortium name="The Broad Institute Genomics Platform"/>
            <consortium name="The Broad Institute Genome Sequencing Center for Infectious Disease"/>
            <person name="Wu L."/>
            <person name="Ma J."/>
        </authorList>
    </citation>
    <scope>NUCLEOTIDE SEQUENCE [LARGE SCALE GENOMIC DNA]</scope>
    <source>
        <strain evidence="2">TISTR 1906</strain>
    </source>
</reference>
<gene>
    <name evidence="1" type="ORF">ACFSW6_13125</name>
</gene>
<dbReference type="RefSeq" id="WP_066483776.1">
    <property type="nucleotide sequence ID" value="NZ_BCNT01000026.1"/>
</dbReference>
<comment type="caution">
    <text evidence="1">The sequence shown here is derived from an EMBL/GenBank/DDBJ whole genome shotgun (WGS) entry which is preliminary data.</text>
</comment>